<dbReference type="EC" id="4.2.2.2" evidence="5"/>
<dbReference type="AlphaFoldDB" id="A0A8S8ZTL4"/>
<dbReference type="GO" id="GO:0030570">
    <property type="term" value="F:pectate lyase activity"/>
    <property type="evidence" value="ECO:0007669"/>
    <property type="project" value="UniProtKB-EC"/>
</dbReference>
<keyword evidence="10 11" id="KW-0456">Lyase</keyword>
<comment type="subcellular location">
    <subcellularLocation>
        <location evidence="3 11">Secreted</location>
    </subcellularLocation>
</comment>
<comment type="catalytic activity">
    <reaction evidence="1">
        <text>Eliminative cleavage of (1-&gt;4)-alpha-D-galacturonan to give oligosaccharides with 4-deoxy-alpha-D-galact-4-enuronosyl groups at their non-reducing ends.</text>
        <dbReference type="EC" id="4.2.2.2"/>
    </reaction>
</comment>
<dbReference type="Pfam" id="PF00544">
    <property type="entry name" value="Pectate_lyase_4"/>
    <property type="match status" value="1"/>
</dbReference>
<evidence type="ECO:0000256" key="8">
    <source>
        <dbReference type="ARBA" id="ARBA00022729"/>
    </source>
</evidence>
<evidence type="ECO:0000256" key="6">
    <source>
        <dbReference type="ARBA" id="ARBA00022525"/>
    </source>
</evidence>
<evidence type="ECO:0000313" key="15">
    <source>
        <dbReference type="Proteomes" id="UP000433876"/>
    </source>
</evidence>
<dbReference type="SUPFAM" id="SSF51126">
    <property type="entry name" value="Pectin lyase-like"/>
    <property type="match status" value="1"/>
</dbReference>
<dbReference type="FunFam" id="2.160.20.10:FF:000036">
    <property type="entry name" value="Pectate lyase A"/>
    <property type="match status" value="1"/>
</dbReference>
<keyword evidence="11" id="KW-0624">Polysaccharide degradation</keyword>
<proteinExistence type="inferred from homology"/>
<dbReference type="PANTHER" id="PTHR31683:SF18">
    <property type="entry name" value="PECTATE LYASE 21-RELATED"/>
    <property type="match status" value="1"/>
</dbReference>
<keyword evidence="8 12" id="KW-0732">Signal</keyword>
<keyword evidence="7" id="KW-0479">Metal-binding</keyword>
<evidence type="ECO:0000256" key="3">
    <source>
        <dbReference type="ARBA" id="ARBA00004613"/>
    </source>
</evidence>
<dbReference type="SMART" id="SM00656">
    <property type="entry name" value="Amb_all"/>
    <property type="match status" value="1"/>
</dbReference>
<feature type="signal peptide" evidence="12">
    <location>
        <begin position="1"/>
        <end position="16"/>
    </location>
</feature>
<organism evidence="14 15">
    <name type="scientific">Sordaria macrospora</name>
    <dbReference type="NCBI Taxonomy" id="5147"/>
    <lineage>
        <taxon>Eukaryota</taxon>
        <taxon>Fungi</taxon>
        <taxon>Dikarya</taxon>
        <taxon>Ascomycota</taxon>
        <taxon>Pezizomycotina</taxon>
        <taxon>Sordariomycetes</taxon>
        <taxon>Sordariomycetidae</taxon>
        <taxon>Sordariales</taxon>
        <taxon>Sordariaceae</taxon>
        <taxon>Sordaria</taxon>
    </lineage>
</organism>
<evidence type="ECO:0000259" key="13">
    <source>
        <dbReference type="SMART" id="SM00656"/>
    </source>
</evidence>
<dbReference type="InterPro" id="IPR011050">
    <property type="entry name" value="Pectin_lyase_fold/virulence"/>
</dbReference>
<dbReference type="GO" id="GO:0000272">
    <property type="term" value="P:polysaccharide catabolic process"/>
    <property type="evidence" value="ECO:0007669"/>
    <property type="project" value="UniProtKB-KW"/>
</dbReference>
<keyword evidence="9" id="KW-0106">Calcium</keyword>
<dbReference type="VEuPathDB" id="FungiDB:SMAC_01023"/>
<dbReference type="InterPro" id="IPR045032">
    <property type="entry name" value="PEL"/>
</dbReference>
<evidence type="ECO:0000256" key="2">
    <source>
        <dbReference type="ARBA" id="ARBA00001913"/>
    </source>
</evidence>
<comment type="cofactor">
    <cofactor evidence="2">
        <name>Ca(2+)</name>
        <dbReference type="ChEBI" id="CHEBI:29108"/>
    </cofactor>
</comment>
<keyword evidence="6 11" id="KW-0964">Secreted</keyword>
<dbReference type="PANTHER" id="PTHR31683">
    <property type="entry name" value="PECTATE LYASE 18-RELATED"/>
    <property type="match status" value="1"/>
</dbReference>
<evidence type="ECO:0000313" key="14">
    <source>
        <dbReference type="EMBL" id="KAA8632788.1"/>
    </source>
</evidence>
<gene>
    <name evidence="14" type="ORF">SMACR_01023</name>
</gene>
<feature type="chain" id="PRO_5035861652" description="pectate lyase" evidence="12">
    <location>
        <begin position="17"/>
        <end position="331"/>
    </location>
</feature>
<dbReference type="EMBL" id="NMPR01000048">
    <property type="protein sequence ID" value="KAA8632788.1"/>
    <property type="molecule type" value="Genomic_DNA"/>
</dbReference>
<evidence type="ECO:0000256" key="12">
    <source>
        <dbReference type="SAM" id="SignalP"/>
    </source>
</evidence>
<reference evidence="14 15" key="1">
    <citation type="submission" date="2017-07" db="EMBL/GenBank/DDBJ databases">
        <title>Genome sequence of the Sordaria macrospora wild type strain R19027.</title>
        <authorList>
            <person name="Nowrousian M."/>
            <person name="Teichert I."/>
            <person name="Kueck U."/>
        </authorList>
    </citation>
    <scope>NUCLEOTIDE SEQUENCE [LARGE SCALE GENOMIC DNA]</scope>
    <source>
        <strain evidence="14 15">R19027</strain>
        <tissue evidence="14">Mycelium</tissue>
    </source>
</reference>
<comment type="caution">
    <text evidence="14">The sequence shown here is derived from an EMBL/GenBank/DDBJ whole genome shotgun (WGS) entry which is preliminary data.</text>
</comment>
<sequence>MKLTLAVTALFALATATPTPTRDSEERVHLAKRATVSDKADLGYATQNGGTTGGSGGTVTTVSTLAQFTAAVSEKNTAPAIVVIKGVISGNEKVRVASNKTIIGLPGSGFNGVGLHFRRQSNLILRNIISSFVEADNGDGLKIEESSNVWVDHCEFYSALVSDKDFYDGLLDVSHGSEWVTVSHTYFHDHWKSSLVGHSDSNGSEDTGHLHVTYANNYWKNCGSRGPLVRFGTAHIYNSYYENMSTAINTRMGAQVLVQSNVFKNVTEPLLSRDSKQVGYAVEIDNDFGGASNTAPTGSLTANSPPYSYSLLGSSNVAATVPKQAGAILGF</sequence>
<protein>
    <recommendedName>
        <fullName evidence="5">pectate lyase</fullName>
        <ecNumber evidence="5">4.2.2.2</ecNumber>
    </recommendedName>
</protein>
<dbReference type="Proteomes" id="UP000433876">
    <property type="component" value="Unassembled WGS sequence"/>
</dbReference>
<name>A0A8S8ZTL4_SORMA</name>
<evidence type="ECO:0000256" key="10">
    <source>
        <dbReference type="ARBA" id="ARBA00023239"/>
    </source>
</evidence>
<accession>A0A8S8ZTL4</accession>
<evidence type="ECO:0000256" key="4">
    <source>
        <dbReference type="ARBA" id="ARBA00010980"/>
    </source>
</evidence>
<comment type="similarity">
    <text evidence="4 11">Belongs to the polysaccharide lyase 1 family.</text>
</comment>
<evidence type="ECO:0000256" key="5">
    <source>
        <dbReference type="ARBA" id="ARBA00012272"/>
    </source>
</evidence>
<dbReference type="InterPro" id="IPR012334">
    <property type="entry name" value="Pectin_lyas_fold"/>
</dbReference>
<evidence type="ECO:0000256" key="1">
    <source>
        <dbReference type="ARBA" id="ARBA00000695"/>
    </source>
</evidence>
<dbReference type="GO" id="GO:0005576">
    <property type="term" value="C:extracellular region"/>
    <property type="evidence" value="ECO:0007669"/>
    <property type="project" value="UniProtKB-SubCell"/>
</dbReference>
<evidence type="ECO:0000256" key="9">
    <source>
        <dbReference type="ARBA" id="ARBA00022837"/>
    </source>
</evidence>
<dbReference type="Gene3D" id="2.160.20.10">
    <property type="entry name" value="Single-stranded right-handed beta-helix, Pectin lyase-like"/>
    <property type="match status" value="1"/>
</dbReference>
<keyword evidence="11" id="KW-0119">Carbohydrate metabolism</keyword>
<dbReference type="GO" id="GO:0046872">
    <property type="term" value="F:metal ion binding"/>
    <property type="evidence" value="ECO:0007669"/>
    <property type="project" value="UniProtKB-KW"/>
</dbReference>
<evidence type="ECO:0000256" key="11">
    <source>
        <dbReference type="RuleBase" id="RU361173"/>
    </source>
</evidence>
<dbReference type="InterPro" id="IPR002022">
    <property type="entry name" value="Pec_lyase"/>
</dbReference>
<feature type="domain" description="Pectate lyase" evidence="13">
    <location>
        <begin position="55"/>
        <end position="269"/>
    </location>
</feature>
<evidence type="ECO:0000256" key="7">
    <source>
        <dbReference type="ARBA" id="ARBA00022723"/>
    </source>
</evidence>